<name>A0ACC3A796_9EURO</name>
<evidence type="ECO:0000313" key="1">
    <source>
        <dbReference type="EMBL" id="KAJ9656297.1"/>
    </source>
</evidence>
<dbReference type="EMBL" id="JAPDRQ010000080">
    <property type="protein sequence ID" value="KAJ9656297.1"/>
    <property type="molecule type" value="Genomic_DNA"/>
</dbReference>
<sequence length="1061" mass="121742">MTGEALTNLKRETMSPVSTVSALDDNDKVFTAEQDPRATQLVRVNVSRDPFLAQQRQVEQEIAAEEKRQADLVVGSNGHPADVPLWVQSCGFARYLKGYSKAELLGLSKKPSPEEESDAAIRKILQVVEEMLKETWNWCLDGPDCRLTRPMAVVLSQFWTITNVHSKGFRPGIDRKTLSTYMEYWQRVLVFLWRTEIRGDWPTRRDSDQDDQGVDPLPNSDFFRCTPEQVDHLYACFKAVYDEDDTALREHVFALSLALIRHPLPGYRFESALLSYCATISHRIGTETWQPAGDFNHHLSALIYCAQLWIFRSVCSRIDQIPHLDADEELASLCQKWFRQERSTTFGIILNWRLMLFRVGKQDVVPRFATWSLDNQEVCYKGTNVSMAQVSQLYRQAIRDARQILDRDLLLGADPLVRMSSEHLFESEHRQEVNWWFGKDPRNETLLQGHTEALLNHTLGTPLLRQTYLEPHEGHVRFRSEAIGLYVHAIQQFLQRWFAAFQVSSPPLRAKDILAITWRNTERPRSIYVKHRRVMVYVNHHKSQGHWGHANDNVRFLPVDLGNMLLDFLVFVTPHYSRMIWQVAPGTLLSSSLWVQDGQLWKETWFTRYLRAASVRAEGPPLGLSHWRHISASIIKVKFGEETYVFDVDHEDGDSDDPDRDDGEDEVVATMVRQSNHSVRTHNRAYANSTGLPVANVWDGLVKRAFRASLLWATFFRFGEEESEHVAVGSRRRRESMDDGRGLVKRIARAIPTPRRHWTGPALLREARRLMQNDHLEWRCPEQAQAMCAVAAGAPEVLAVLATGTGKSLLFQLACSLPGAHTTILIVSLVALRLDLLQHCRQMGIHCDEWQPGSRTQAPLVFVSVEHAGHGSFYQYLYELHQARRLDRVVIDECHLVLTAASYRRSMSKLVVLRGIPVPFVYLTATLPVYLQQRLYQHHHLTTVVEIRGPSRRSNLHYRVQRLRRQEGTLLTSAAKNIQRRWTEHYGSRDGPQRCLIFTRSKKDSEEVADLLECDYYHADIGEGAPEAKGEVLSRWMAGGRGPFLVVHVDEPKKVEIGFEG</sequence>
<comment type="caution">
    <text evidence="1">The sequence shown here is derived from an EMBL/GenBank/DDBJ whole genome shotgun (WGS) entry which is preliminary data.</text>
</comment>
<reference evidence="1" key="1">
    <citation type="submission" date="2022-10" db="EMBL/GenBank/DDBJ databases">
        <title>Culturing micro-colonial fungi from biological soil crusts in the Mojave desert and describing Neophaeococcomyces mojavensis, and introducing the new genera and species Taxawa tesnikishii.</title>
        <authorList>
            <person name="Kurbessoian T."/>
            <person name="Stajich J.E."/>
        </authorList>
    </citation>
    <scope>NUCLEOTIDE SEQUENCE</scope>
    <source>
        <strain evidence="1">JES_112</strain>
    </source>
</reference>
<gene>
    <name evidence="1" type="ORF">H2198_005072</name>
</gene>
<evidence type="ECO:0000313" key="2">
    <source>
        <dbReference type="Proteomes" id="UP001172386"/>
    </source>
</evidence>
<dbReference type="Proteomes" id="UP001172386">
    <property type="component" value="Unassembled WGS sequence"/>
</dbReference>
<organism evidence="1 2">
    <name type="scientific">Neophaeococcomyces mojaviensis</name>
    <dbReference type="NCBI Taxonomy" id="3383035"/>
    <lineage>
        <taxon>Eukaryota</taxon>
        <taxon>Fungi</taxon>
        <taxon>Dikarya</taxon>
        <taxon>Ascomycota</taxon>
        <taxon>Pezizomycotina</taxon>
        <taxon>Eurotiomycetes</taxon>
        <taxon>Chaetothyriomycetidae</taxon>
        <taxon>Chaetothyriales</taxon>
        <taxon>Chaetothyriales incertae sedis</taxon>
        <taxon>Neophaeococcomyces</taxon>
    </lineage>
</organism>
<keyword evidence="2" id="KW-1185">Reference proteome</keyword>
<proteinExistence type="predicted"/>
<protein>
    <submittedName>
        <fullName evidence="1">Uncharacterized protein</fullName>
    </submittedName>
</protein>
<accession>A0ACC3A796</accession>